<keyword evidence="3 5" id="KW-1133">Transmembrane helix</keyword>
<dbReference type="InterPro" id="IPR047817">
    <property type="entry name" value="ABC2_TM_bact-type"/>
</dbReference>
<comment type="subcellular location">
    <subcellularLocation>
        <location evidence="5">Cell membrane</location>
        <topology evidence="5">Multi-pass membrane protein</topology>
    </subcellularLocation>
    <subcellularLocation>
        <location evidence="1">Membrane</location>
        <topology evidence="1">Multi-pass membrane protein</topology>
    </subcellularLocation>
</comment>
<feature type="transmembrane region" description="Helical" evidence="5">
    <location>
        <begin position="172"/>
        <end position="198"/>
    </location>
</feature>
<evidence type="ECO:0000256" key="3">
    <source>
        <dbReference type="ARBA" id="ARBA00022989"/>
    </source>
</evidence>
<dbReference type="InterPro" id="IPR052902">
    <property type="entry name" value="ABC-2_transporter"/>
</dbReference>
<evidence type="ECO:0000256" key="5">
    <source>
        <dbReference type="RuleBase" id="RU361157"/>
    </source>
</evidence>
<dbReference type="Proteomes" id="UP000230671">
    <property type="component" value="Unassembled WGS sequence"/>
</dbReference>
<feature type="transmembrane region" description="Helical" evidence="5">
    <location>
        <begin position="97"/>
        <end position="118"/>
    </location>
</feature>
<name>A0A2H0AZX5_9BACT</name>
<keyword evidence="4 5" id="KW-0472">Membrane</keyword>
<feature type="transmembrane region" description="Helical" evidence="5">
    <location>
        <begin position="210"/>
        <end position="228"/>
    </location>
</feature>
<dbReference type="GO" id="GO:0043190">
    <property type="term" value="C:ATP-binding cassette (ABC) transporter complex"/>
    <property type="evidence" value="ECO:0007669"/>
    <property type="project" value="InterPro"/>
</dbReference>
<keyword evidence="5" id="KW-0813">Transport</keyword>
<sequence>MSSAVFIIKKLTRCICWKWSIWPKRRRVLEGFGAPLADSPKQIEIIYDPGSNQVSSSISGIIDKYLTSVNYQIQKSKPIYGLTLEAINDRKLNYFDFVLAGILGLALMNSSVIGIGVGMARYREDKILKRITTTPVKSLWFIIAEILSRLIVNLIQIALILAIGYFFFGAHIYGNIFVVLAVALVGGIMFQLFGFVVASFSKTTDTAQGMATAITIPMMFLAGVFFPIDALPKWLYYIVQYLPLAPILRIIRGVMLEGLSPFFEPRNVIITIAWLIITLVISSWRFRLTDE</sequence>
<evidence type="ECO:0000313" key="7">
    <source>
        <dbReference type="EMBL" id="PIP50943.1"/>
    </source>
</evidence>
<dbReference type="PANTHER" id="PTHR43027">
    <property type="entry name" value="DOXORUBICIN RESISTANCE ABC TRANSPORTER PERMEASE PROTEIN DRRC-RELATED"/>
    <property type="match status" value="1"/>
</dbReference>
<comment type="caution">
    <text evidence="7">The sequence shown here is derived from an EMBL/GenBank/DDBJ whole genome shotgun (WGS) entry which is preliminary data.</text>
</comment>
<keyword evidence="2 5" id="KW-0812">Transmembrane</keyword>
<dbReference type="GO" id="GO:0140359">
    <property type="term" value="F:ABC-type transporter activity"/>
    <property type="evidence" value="ECO:0007669"/>
    <property type="project" value="InterPro"/>
</dbReference>
<accession>A0A2H0AZX5</accession>
<evidence type="ECO:0000256" key="4">
    <source>
        <dbReference type="ARBA" id="ARBA00023136"/>
    </source>
</evidence>
<dbReference type="PROSITE" id="PS51012">
    <property type="entry name" value="ABC_TM2"/>
    <property type="match status" value="1"/>
</dbReference>
<feature type="transmembrane region" description="Helical" evidence="5">
    <location>
        <begin position="139"/>
        <end position="166"/>
    </location>
</feature>
<dbReference type="AlphaFoldDB" id="A0A2H0AZX5"/>
<evidence type="ECO:0000259" key="6">
    <source>
        <dbReference type="PROSITE" id="PS51012"/>
    </source>
</evidence>
<evidence type="ECO:0000256" key="1">
    <source>
        <dbReference type="ARBA" id="ARBA00004141"/>
    </source>
</evidence>
<dbReference type="EMBL" id="PCSO01000056">
    <property type="protein sequence ID" value="PIP50943.1"/>
    <property type="molecule type" value="Genomic_DNA"/>
</dbReference>
<evidence type="ECO:0000256" key="2">
    <source>
        <dbReference type="ARBA" id="ARBA00022692"/>
    </source>
</evidence>
<reference evidence="7 8" key="1">
    <citation type="submission" date="2017-09" db="EMBL/GenBank/DDBJ databases">
        <title>Depth-based differentiation of microbial function through sediment-hosted aquifers and enrichment of novel symbionts in the deep terrestrial subsurface.</title>
        <authorList>
            <person name="Probst A.J."/>
            <person name="Ladd B."/>
            <person name="Jarett J.K."/>
            <person name="Geller-Mcgrath D.E."/>
            <person name="Sieber C.M."/>
            <person name="Emerson J.B."/>
            <person name="Anantharaman K."/>
            <person name="Thomas B.C."/>
            <person name="Malmstrom R."/>
            <person name="Stieglmeier M."/>
            <person name="Klingl A."/>
            <person name="Woyke T."/>
            <person name="Ryan C.M."/>
            <person name="Banfield J.F."/>
        </authorList>
    </citation>
    <scope>NUCLEOTIDE SEQUENCE [LARGE SCALE GENOMIC DNA]</scope>
    <source>
        <strain evidence="7">CG23_combo_of_CG06-09_8_20_14_all_41_73</strain>
    </source>
</reference>
<dbReference type="Pfam" id="PF01061">
    <property type="entry name" value="ABC2_membrane"/>
    <property type="match status" value="1"/>
</dbReference>
<comment type="similarity">
    <text evidence="5">Belongs to the ABC-2 integral membrane protein family.</text>
</comment>
<feature type="transmembrane region" description="Helical" evidence="5">
    <location>
        <begin position="267"/>
        <end position="286"/>
    </location>
</feature>
<feature type="domain" description="ABC transmembrane type-2" evidence="6">
    <location>
        <begin position="55"/>
        <end position="289"/>
    </location>
</feature>
<dbReference type="InterPro" id="IPR013525">
    <property type="entry name" value="ABC2_TM"/>
</dbReference>
<protein>
    <recommendedName>
        <fullName evidence="5">Transport permease protein</fullName>
    </recommendedName>
</protein>
<organism evidence="7 8">
    <name type="scientific">Candidatus Berkelbacteria bacterium CG23_combo_of_CG06-09_8_20_14_all_41_73</name>
    <dbReference type="NCBI Taxonomy" id="1974519"/>
    <lineage>
        <taxon>Bacteria</taxon>
        <taxon>Candidatus Berkelbacteria</taxon>
    </lineage>
</organism>
<dbReference type="InterPro" id="IPR000412">
    <property type="entry name" value="ABC_2_transport"/>
</dbReference>
<evidence type="ECO:0000313" key="8">
    <source>
        <dbReference type="Proteomes" id="UP000230671"/>
    </source>
</evidence>
<dbReference type="PRINTS" id="PR00164">
    <property type="entry name" value="ABC2TRNSPORT"/>
</dbReference>
<dbReference type="PANTHER" id="PTHR43027:SF2">
    <property type="entry name" value="TRANSPORT PERMEASE PROTEIN"/>
    <property type="match status" value="1"/>
</dbReference>
<proteinExistence type="inferred from homology"/>
<keyword evidence="5" id="KW-1003">Cell membrane</keyword>
<feature type="transmembrane region" description="Helical" evidence="5">
    <location>
        <begin position="234"/>
        <end position="255"/>
    </location>
</feature>
<gene>
    <name evidence="7" type="ORF">COX11_01340</name>
</gene>